<dbReference type="STRING" id="135651.G0N457"/>
<keyword evidence="14" id="KW-1185">Reference proteome</keyword>
<dbReference type="SUPFAM" id="SSF57850">
    <property type="entry name" value="RING/U-box"/>
    <property type="match status" value="1"/>
</dbReference>
<reference evidence="14" key="1">
    <citation type="submission" date="2011-07" db="EMBL/GenBank/DDBJ databases">
        <authorList>
            <consortium name="Caenorhabditis brenneri Sequencing and Analysis Consortium"/>
            <person name="Wilson R.K."/>
        </authorList>
    </citation>
    <scope>NUCLEOTIDE SEQUENCE [LARGE SCALE GENOMIC DNA]</scope>
    <source>
        <strain evidence="14">PB2801</strain>
    </source>
</reference>
<dbReference type="InterPro" id="IPR013083">
    <property type="entry name" value="Znf_RING/FYVE/PHD"/>
</dbReference>
<evidence type="ECO:0000313" key="13">
    <source>
        <dbReference type="EMBL" id="EGT52313.1"/>
    </source>
</evidence>
<keyword evidence="4" id="KW-0863">Zinc-finger</keyword>
<evidence type="ECO:0000256" key="9">
    <source>
        <dbReference type="ARBA" id="ARBA00043044"/>
    </source>
</evidence>
<dbReference type="InParanoid" id="G0N457"/>
<dbReference type="Pfam" id="PF12906">
    <property type="entry name" value="RINGv"/>
    <property type="match status" value="1"/>
</dbReference>
<evidence type="ECO:0000256" key="10">
    <source>
        <dbReference type="ARBA" id="ARBA00043185"/>
    </source>
</evidence>
<evidence type="ECO:0000256" key="8">
    <source>
        <dbReference type="ARBA" id="ARBA00040151"/>
    </source>
</evidence>
<evidence type="ECO:0000313" key="14">
    <source>
        <dbReference type="Proteomes" id="UP000008068"/>
    </source>
</evidence>
<comment type="subcellular location">
    <subcellularLocation>
        <location evidence="1">Membrane</location>
        <topology evidence="1">Multi-pass membrane protein</topology>
    </subcellularLocation>
</comment>
<evidence type="ECO:0000256" key="7">
    <source>
        <dbReference type="ARBA" id="ARBA00023136"/>
    </source>
</evidence>
<dbReference type="FunCoup" id="G0N457">
    <property type="interactions" value="116"/>
</dbReference>
<accession>G0N457</accession>
<dbReference type="GO" id="GO:0008270">
    <property type="term" value="F:zinc ion binding"/>
    <property type="evidence" value="ECO:0007669"/>
    <property type="project" value="UniProtKB-KW"/>
</dbReference>
<keyword evidence="2" id="KW-0812">Transmembrane</keyword>
<dbReference type="OMA" id="KFCFGTE"/>
<dbReference type="PANTHER" id="PTHR46283">
    <property type="entry name" value="E3 UBIQUITIN-PROTEIN LIGASE MARCH5"/>
    <property type="match status" value="1"/>
</dbReference>
<proteinExistence type="predicted"/>
<evidence type="ECO:0000256" key="5">
    <source>
        <dbReference type="ARBA" id="ARBA00022833"/>
    </source>
</evidence>
<keyword evidence="3" id="KW-0479">Metal-binding</keyword>
<evidence type="ECO:0000256" key="2">
    <source>
        <dbReference type="ARBA" id="ARBA00022692"/>
    </source>
</evidence>
<feature type="domain" description="RING-CH-type" evidence="12">
    <location>
        <begin position="2"/>
        <end position="67"/>
    </location>
</feature>
<dbReference type="eggNOG" id="KOG3053">
    <property type="taxonomic scope" value="Eukaryota"/>
</dbReference>
<name>G0N457_CAEBE</name>
<dbReference type="Gene3D" id="3.30.40.10">
    <property type="entry name" value="Zinc/RING finger domain, C3HC4 (zinc finger)"/>
    <property type="match status" value="1"/>
</dbReference>
<dbReference type="EMBL" id="GL379836">
    <property type="protein sequence ID" value="EGT52313.1"/>
    <property type="molecule type" value="Genomic_DNA"/>
</dbReference>
<dbReference type="OrthoDB" id="264354at2759"/>
<evidence type="ECO:0000256" key="3">
    <source>
        <dbReference type="ARBA" id="ARBA00022723"/>
    </source>
</evidence>
<dbReference type="HOGENOM" id="CLU_1476423_0_0_1"/>
<evidence type="ECO:0000259" key="12">
    <source>
        <dbReference type="PROSITE" id="PS51292"/>
    </source>
</evidence>
<keyword evidence="7" id="KW-0472">Membrane</keyword>
<gene>
    <name evidence="13" type="ORF">CAEBREN_24562</name>
</gene>
<organism evidence="14">
    <name type="scientific">Caenorhabditis brenneri</name>
    <name type="common">Nematode worm</name>
    <dbReference type="NCBI Taxonomy" id="135651"/>
    <lineage>
        <taxon>Eukaryota</taxon>
        <taxon>Metazoa</taxon>
        <taxon>Ecdysozoa</taxon>
        <taxon>Nematoda</taxon>
        <taxon>Chromadorea</taxon>
        <taxon>Rhabditida</taxon>
        <taxon>Rhabditina</taxon>
        <taxon>Rhabditomorpha</taxon>
        <taxon>Rhabditoidea</taxon>
        <taxon>Rhabditidae</taxon>
        <taxon>Peloderinae</taxon>
        <taxon>Caenorhabditis</taxon>
    </lineage>
</organism>
<evidence type="ECO:0000256" key="6">
    <source>
        <dbReference type="ARBA" id="ARBA00022989"/>
    </source>
</evidence>
<keyword evidence="5" id="KW-0862">Zinc</keyword>
<dbReference type="SMART" id="SM00744">
    <property type="entry name" value="RINGv"/>
    <property type="match status" value="1"/>
</dbReference>
<sequence length="183" mass="21387">MDAEEPAKYCKFCFGTEEDSSLSFVHPCRCRGSIHWVHHRCLYLWFSKTSAIQQVMCTQCQTRYQKQLTLKPFRMWRFPRFRCDTFSAIEILADMVVTYKMITHFVGMLDGTNTILSELLYFFLWRIGIVSKGRLCFYGNVGTRLASGIFRMSIDDYEERRDIKARLPSDIDWDEISGAAGPN</sequence>
<evidence type="ECO:0000256" key="4">
    <source>
        <dbReference type="ARBA" id="ARBA00022771"/>
    </source>
</evidence>
<dbReference type="AlphaFoldDB" id="G0N457"/>
<dbReference type="Proteomes" id="UP000008068">
    <property type="component" value="Unassembled WGS sequence"/>
</dbReference>
<dbReference type="InterPro" id="IPR011016">
    <property type="entry name" value="Znf_RING-CH"/>
</dbReference>
<evidence type="ECO:0000256" key="11">
    <source>
        <dbReference type="ARBA" id="ARBA00043231"/>
    </source>
</evidence>
<dbReference type="PROSITE" id="PS51292">
    <property type="entry name" value="ZF_RING_CH"/>
    <property type="match status" value="1"/>
</dbReference>
<dbReference type="GO" id="GO:0016020">
    <property type="term" value="C:membrane"/>
    <property type="evidence" value="ECO:0007669"/>
    <property type="project" value="UniProtKB-SubCell"/>
</dbReference>
<protein>
    <recommendedName>
        <fullName evidence="8">E3 ubiquitin-protein ligase MARCHF5</fullName>
    </recommendedName>
    <alternativeName>
        <fullName evidence="10">Membrane-associated RING finger protein 5</fullName>
    </alternativeName>
    <alternativeName>
        <fullName evidence="9">Membrane-associated RING-CH protein V</fullName>
    </alternativeName>
    <alternativeName>
        <fullName evidence="11">RING-type E3 ubiquitin transferase MARCHF5</fullName>
    </alternativeName>
</protein>
<evidence type="ECO:0000256" key="1">
    <source>
        <dbReference type="ARBA" id="ARBA00004141"/>
    </source>
</evidence>
<keyword evidence="6" id="KW-1133">Transmembrane helix</keyword>